<feature type="domain" description="Acyclic terpene utilisation N-terminal" evidence="1">
    <location>
        <begin position="11"/>
        <end position="414"/>
    </location>
</feature>
<proteinExistence type="predicted"/>
<evidence type="ECO:0000313" key="2">
    <source>
        <dbReference type="EMBL" id="KIV81320.1"/>
    </source>
</evidence>
<dbReference type="Proteomes" id="UP000053599">
    <property type="component" value="Unassembled WGS sequence"/>
</dbReference>
<dbReference type="PANTHER" id="PTHR47585">
    <property type="match status" value="1"/>
</dbReference>
<name>A0A0D1VY65_9EURO</name>
<organism evidence="2 3">
    <name type="scientific">Exophiala sideris</name>
    <dbReference type="NCBI Taxonomy" id="1016849"/>
    <lineage>
        <taxon>Eukaryota</taxon>
        <taxon>Fungi</taxon>
        <taxon>Dikarya</taxon>
        <taxon>Ascomycota</taxon>
        <taxon>Pezizomycotina</taxon>
        <taxon>Eurotiomycetes</taxon>
        <taxon>Chaetothyriomycetidae</taxon>
        <taxon>Chaetothyriales</taxon>
        <taxon>Herpotrichiellaceae</taxon>
        <taxon>Exophiala</taxon>
    </lineage>
</organism>
<evidence type="ECO:0000313" key="3">
    <source>
        <dbReference type="Proteomes" id="UP000053599"/>
    </source>
</evidence>
<dbReference type="PANTHER" id="PTHR47585:SF2">
    <property type="entry name" value="DUF1446 DOMAIN PROTEIN (AFU_ORTHOLOGUE AFUA_6G11420)"/>
    <property type="match status" value="1"/>
</dbReference>
<accession>A0A0D1VY65</accession>
<dbReference type="HOGENOM" id="CLU_012617_0_1_1"/>
<reference evidence="2 3" key="1">
    <citation type="submission" date="2015-01" db="EMBL/GenBank/DDBJ databases">
        <title>The Genome Sequence of Exophiala sideris CBS121828.</title>
        <authorList>
            <consortium name="The Broad Institute Genomics Platform"/>
            <person name="Cuomo C."/>
            <person name="de Hoog S."/>
            <person name="Gorbushina A."/>
            <person name="Stielow B."/>
            <person name="Teixiera M."/>
            <person name="Abouelleil A."/>
            <person name="Chapman S.B."/>
            <person name="Priest M."/>
            <person name="Young S.K."/>
            <person name="Wortman J."/>
            <person name="Nusbaum C."/>
            <person name="Birren B."/>
        </authorList>
    </citation>
    <scope>NUCLEOTIDE SEQUENCE [LARGE SCALE GENOMIC DNA]</scope>
    <source>
        <strain evidence="2 3">CBS 121828</strain>
    </source>
</reference>
<dbReference type="InterPro" id="IPR010839">
    <property type="entry name" value="AtuA_N"/>
</dbReference>
<dbReference type="OrthoDB" id="10265871at2759"/>
<evidence type="ECO:0000259" key="1">
    <source>
        <dbReference type="Pfam" id="PF07287"/>
    </source>
</evidence>
<dbReference type="EMBL" id="KN846952">
    <property type="protein sequence ID" value="KIV81320.1"/>
    <property type="molecule type" value="Genomic_DNA"/>
</dbReference>
<sequence length="445" mass="48608">MSFQRNPSRPIRIGSASGGVYDRKRALHDLAKHENLDVIVGDWMNEGQMARRGAERAGLQVGSASGGVGVRGYDPYFLQQLEPALPWLARNKVRLITNAGASNVSGVASAVEDLVKKNDLPLKVAWVEGDDFLETVLELYRQGKDKFNNLDDGTPLAERGHEPIAAQACLGGSGVMKALENGADIVVCGRIADASGCVGAAMWWYQWTREDNLDELAGALVAGHLIECTNYVTGGAFSGFKRFSPFDQYVDLGFPVVEIQAGGDFTLTKEQGTQGEVSVETTSSQLIYEIQGPWYYNSDVVALLEGVRIEPRGNDVVYVSGIKGSPPPPTTKVGLTAIGGQQAEYHFFLTGLDIDEKAASIEKQVKASMGTEIKKFHVLDFSKLGSVPDDPRTMHEATVDYRVFVQTRDPEILSPQNYSDSSKPSFFAMCKLNSFIAYIYNLMER</sequence>
<dbReference type="Pfam" id="PF07287">
    <property type="entry name" value="AtuA"/>
    <property type="match status" value="1"/>
</dbReference>
<dbReference type="AlphaFoldDB" id="A0A0D1VY65"/>
<gene>
    <name evidence="2" type="ORF">PV11_03512</name>
</gene>
<protein>
    <recommendedName>
        <fullName evidence="1">Acyclic terpene utilisation N-terminal domain-containing protein</fullName>
    </recommendedName>
</protein>
<dbReference type="STRING" id="1016849.A0A0D1VY65"/>